<reference evidence="2 3" key="1">
    <citation type="submission" date="2020-07" db="EMBL/GenBank/DDBJ databases">
        <title>Sequencing the genomes of 1000 actinobacteria strains.</title>
        <authorList>
            <person name="Klenk H.-P."/>
        </authorList>
    </citation>
    <scope>NUCLEOTIDE SEQUENCE [LARGE SCALE GENOMIC DNA]</scope>
    <source>
        <strain evidence="2 3">DSM 23871</strain>
    </source>
</reference>
<dbReference type="AlphaFoldDB" id="A0A852T5Q6"/>
<keyword evidence="2" id="KW-0808">Transferase</keyword>
<sequence length="232" mass="25020">MATATVMLVGDDVYEDLFAAGVELQALLADDGLATRVRIGAGSLREQATASDEATPGDDVIALYRAAGELDDDARRGLERAVAAGAGLLAVHSTAYLEDDALVPVIGARYLDHGPLPHESRFAVALAPHPVTAGVEPFELEHEHYRLAVQPGVEVLAWRDAPYGREPLVTVHAYGRGRVCYLQFGHDLRAWGSTEVRRLVTNAARWLARPARTAEEAALPTRPIDAEDTDRP</sequence>
<comment type="caution">
    <text evidence="2">The sequence shown here is derived from an EMBL/GenBank/DDBJ whole genome shotgun (WGS) entry which is preliminary data.</text>
</comment>
<organism evidence="2 3">
    <name type="scientific">Leifsonia soli</name>
    <dbReference type="NCBI Taxonomy" id="582665"/>
    <lineage>
        <taxon>Bacteria</taxon>
        <taxon>Bacillati</taxon>
        <taxon>Actinomycetota</taxon>
        <taxon>Actinomycetes</taxon>
        <taxon>Micrococcales</taxon>
        <taxon>Microbacteriaceae</taxon>
        <taxon>Leifsonia</taxon>
    </lineage>
</organism>
<keyword evidence="2" id="KW-0315">Glutamine amidotransferase</keyword>
<protein>
    <submittedName>
        <fullName evidence="2">Type 1 glutamine amidotransferase</fullName>
    </submittedName>
</protein>
<feature type="domain" description="ThuA-like" evidence="1">
    <location>
        <begin position="59"/>
        <end position="206"/>
    </location>
</feature>
<dbReference type="RefSeq" id="WP_218857130.1">
    <property type="nucleotide sequence ID" value="NZ_BAAAPX010000001.1"/>
</dbReference>
<dbReference type="EMBL" id="JACCBJ010000001">
    <property type="protein sequence ID" value="NYD76211.1"/>
    <property type="molecule type" value="Genomic_DNA"/>
</dbReference>
<dbReference type="SUPFAM" id="SSF52317">
    <property type="entry name" value="Class I glutamine amidotransferase-like"/>
    <property type="match status" value="1"/>
</dbReference>
<dbReference type="Proteomes" id="UP000589620">
    <property type="component" value="Unassembled WGS sequence"/>
</dbReference>
<proteinExistence type="predicted"/>
<dbReference type="InterPro" id="IPR029062">
    <property type="entry name" value="Class_I_gatase-like"/>
</dbReference>
<dbReference type="PANTHER" id="PTHR40469:SF2">
    <property type="entry name" value="GALACTOSE-BINDING DOMAIN-LIKE SUPERFAMILY PROTEIN"/>
    <property type="match status" value="1"/>
</dbReference>
<dbReference type="InterPro" id="IPR029010">
    <property type="entry name" value="ThuA-like"/>
</dbReference>
<accession>A0A852T5Q6</accession>
<evidence type="ECO:0000259" key="1">
    <source>
        <dbReference type="Pfam" id="PF06283"/>
    </source>
</evidence>
<gene>
    <name evidence="2" type="ORF">BJ963_003730</name>
</gene>
<name>A0A852T5Q6_9MICO</name>
<dbReference type="PANTHER" id="PTHR40469">
    <property type="entry name" value="SECRETED GLYCOSYL HYDROLASE"/>
    <property type="match status" value="1"/>
</dbReference>
<evidence type="ECO:0000313" key="2">
    <source>
        <dbReference type="EMBL" id="NYD76211.1"/>
    </source>
</evidence>
<dbReference type="Gene3D" id="3.40.50.880">
    <property type="match status" value="1"/>
</dbReference>
<dbReference type="GO" id="GO:0016740">
    <property type="term" value="F:transferase activity"/>
    <property type="evidence" value="ECO:0007669"/>
    <property type="project" value="UniProtKB-KW"/>
</dbReference>
<dbReference type="Pfam" id="PF06283">
    <property type="entry name" value="ThuA"/>
    <property type="match status" value="1"/>
</dbReference>
<keyword evidence="3" id="KW-1185">Reference proteome</keyword>
<evidence type="ECO:0000313" key="3">
    <source>
        <dbReference type="Proteomes" id="UP000589620"/>
    </source>
</evidence>